<sequence length="327" mass="36415">MLSTRRTIKLQASTPAWIQWTKHLRRKICVPSRGDKFKQNVPPDCTSASGPFSRLTIRICMALQAARSHHRSAWNCPFTMISASQPLMSSFPGQVQARAMTQGIMEHRTKGRWYASDANARSLGCDHTASESTAASLRAGRRRHRNGMWMRCWMVSGSIMRQFASGDYMAPLLQRTWRVGGFVDTFTFAARAAEEDACTAAAESAFQNKRRRRGWRAGCYRRCAELPGGLQGSTEPGVRDCTEIYHIFDAYDVDAVPSTSLNAPPRAEQALSEICLAPRALYNTWATRTTAADAISPALELRDSRVEDNPDPAPFPTEREHVSSSPN</sequence>
<feature type="region of interest" description="Disordered" evidence="1">
    <location>
        <begin position="301"/>
        <end position="327"/>
    </location>
</feature>
<name>A0AAW0DCB9_9AGAR</name>
<accession>A0AAW0DCB9</accession>
<proteinExistence type="predicted"/>
<reference evidence="2 3" key="1">
    <citation type="journal article" date="2024" name="J Genomics">
        <title>Draft genome sequencing and assembly of Favolaschia claudopus CIRM-BRFM 2984 isolated from oak limbs.</title>
        <authorList>
            <person name="Navarro D."/>
            <person name="Drula E."/>
            <person name="Chaduli D."/>
            <person name="Cazenave R."/>
            <person name="Ahrendt S."/>
            <person name="Wang J."/>
            <person name="Lipzen A."/>
            <person name="Daum C."/>
            <person name="Barry K."/>
            <person name="Grigoriev I.V."/>
            <person name="Favel A."/>
            <person name="Rosso M.N."/>
            <person name="Martin F."/>
        </authorList>
    </citation>
    <scope>NUCLEOTIDE SEQUENCE [LARGE SCALE GENOMIC DNA]</scope>
    <source>
        <strain evidence="2 3">CIRM-BRFM 2984</strain>
    </source>
</reference>
<comment type="caution">
    <text evidence="2">The sequence shown here is derived from an EMBL/GenBank/DDBJ whole genome shotgun (WGS) entry which is preliminary data.</text>
</comment>
<dbReference type="AlphaFoldDB" id="A0AAW0DCB9"/>
<protein>
    <submittedName>
        <fullName evidence="2">Uncharacterized protein</fullName>
    </submittedName>
</protein>
<evidence type="ECO:0000256" key="1">
    <source>
        <dbReference type="SAM" id="MobiDB-lite"/>
    </source>
</evidence>
<dbReference type="EMBL" id="JAWWNJ010000008">
    <property type="protein sequence ID" value="KAK7050301.1"/>
    <property type="molecule type" value="Genomic_DNA"/>
</dbReference>
<organism evidence="2 3">
    <name type="scientific">Favolaschia claudopus</name>
    <dbReference type="NCBI Taxonomy" id="2862362"/>
    <lineage>
        <taxon>Eukaryota</taxon>
        <taxon>Fungi</taxon>
        <taxon>Dikarya</taxon>
        <taxon>Basidiomycota</taxon>
        <taxon>Agaricomycotina</taxon>
        <taxon>Agaricomycetes</taxon>
        <taxon>Agaricomycetidae</taxon>
        <taxon>Agaricales</taxon>
        <taxon>Marasmiineae</taxon>
        <taxon>Mycenaceae</taxon>
        <taxon>Favolaschia</taxon>
    </lineage>
</organism>
<keyword evidence="3" id="KW-1185">Reference proteome</keyword>
<feature type="compositionally biased region" description="Basic and acidic residues" evidence="1">
    <location>
        <begin position="317"/>
        <end position="327"/>
    </location>
</feature>
<gene>
    <name evidence="2" type="ORF">R3P38DRAFT_3256047</name>
</gene>
<dbReference type="Proteomes" id="UP001362999">
    <property type="component" value="Unassembled WGS sequence"/>
</dbReference>
<evidence type="ECO:0000313" key="3">
    <source>
        <dbReference type="Proteomes" id="UP001362999"/>
    </source>
</evidence>
<evidence type="ECO:0000313" key="2">
    <source>
        <dbReference type="EMBL" id="KAK7050301.1"/>
    </source>
</evidence>